<name>A0A7Y9EFN4_9ACTN</name>
<dbReference type="RefSeq" id="WP_179843761.1">
    <property type="nucleotide sequence ID" value="NZ_JACCBA010000001.1"/>
</dbReference>
<accession>A0A7Y9EFN4</accession>
<sequence length="123" mass="13580">MANVADRQIPEYLNYVGPGWRGILMRTHAELLAVLPNYQVSQVKEKWGMLDVNLGGYVDPVTGEFGISRELGSRVRAILHAAWDESRRTCEVCGEPGSETGRGWIKTLCPAHAQPCQGATRDV</sequence>
<evidence type="ECO:0000313" key="2">
    <source>
        <dbReference type="Proteomes" id="UP000529783"/>
    </source>
</evidence>
<evidence type="ECO:0000313" key="1">
    <source>
        <dbReference type="EMBL" id="NYD46520.1"/>
    </source>
</evidence>
<dbReference type="AlphaFoldDB" id="A0A7Y9EFN4"/>
<dbReference type="Proteomes" id="UP000529783">
    <property type="component" value="Unassembled WGS sequence"/>
</dbReference>
<dbReference type="EMBL" id="JACCBA010000001">
    <property type="protein sequence ID" value="NYD46520.1"/>
    <property type="molecule type" value="Genomic_DNA"/>
</dbReference>
<organism evidence="1 2">
    <name type="scientific">Actinomadura luteofluorescens</name>
    <dbReference type="NCBI Taxonomy" id="46163"/>
    <lineage>
        <taxon>Bacteria</taxon>
        <taxon>Bacillati</taxon>
        <taxon>Actinomycetota</taxon>
        <taxon>Actinomycetes</taxon>
        <taxon>Streptosporangiales</taxon>
        <taxon>Thermomonosporaceae</taxon>
        <taxon>Actinomadura</taxon>
    </lineage>
</organism>
<proteinExistence type="predicted"/>
<protein>
    <submittedName>
        <fullName evidence="1">Uncharacterized protein</fullName>
    </submittedName>
</protein>
<gene>
    <name evidence="1" type="ORF">BJY14_002503</name>
</gene>
<keyword evidence="2" id="KW-1185">Reference proteome</keyword>
<comment type="caution">
    <text evidence="1">The sequence shown here is derived from an EMBL/GenBank/DDBJ whole genome shotgun (WGS) entry which is preliminary data.</text>
</comment>
<reference evidence="1 2" key="1">
    <citation type="submission" date="2020-07" db="EMBL/GenBank/DDBJ databases">
        <title>Sequencing the genomes of 1000 actinobacteria strains.</title>
        <authorList>
            <person name="Klenk H.-P."/>
        </authorList>
    </citation>
    <scope>NUCLEOTIDE SEQUENCE [LARGE SCALE GENOMIC DNA]</scope>
    <source>
        <strain evidence="1 2">DSM 40398</strain>
    </source>
</reference>